<dbReference type="AlphaFoldDB" id="A0A4V2JYY8"/>
<dbReference type="Proteomes" id="UP000292957">
    <property type="component" value="Unassembled WGS sequence"/>
</dbReference>
<evidence type="ECO:0000313" key="1">
    <source>
        <dbReference type="EMBL" id="TBU22933.1"/>
    </source>
</evidence>
<organism evidence="1">
    <name type="scientific">Dichomitus squalens</name>
    <dbReference type="NCBI Taxonomy" id="114155"/>
    <lineage>
        <taxon>Eukaryota</taxon>
        <taxon>Fungi</taxon>
        <taxon>Dikarya</taxon>
        <taxon>Basidiomycota</taxon>
        <taxon>Agaricomycotina</taxon>
        <taxon>Agaricomycetes</taxon>
        <taxon>Polyporales</taxon>
        <taxon>Polyporaceae</taxon>
        <taxon>Dichomitus</taxon>
    </lineage>
</organism>
<name>A0A4V2JYY8_9APHY</name>
<reference evidence="1" key="1">
    <citation type="submission" date="2019-01" db="EMBL/GenBank/DDBJ databases">
        <title>Draft genome sequences of three monokaryotic isolates of the white-rot basidiomycete fungus Dichomitus squalens.</title>
        <authorList>
            <consortium name="DOE Joint Genome Institute"/>
            <person name="Lopez S.C."/>
            <person name="Andreopoulos B."/>
            <person name="Pangilinan J."/>
            <person name="Lipzen A."/>
            <person name="Riley R."/>
            <person name="Ahrendt S."/>
            <person name="Ng V."/>
            <person name="Barry K."/>
            <person name="Daum C."/>
            <person name="Grigoriev I.V."/>
            <person name="Hilden K.S."/>
            <person name="Makela M.R."/>
            <person name="de Vries R.P."/>
        </authorList>
    </citation>
    <scope>NUCLEOTIDE SEQUENCE [LARGE SCALE GENOMIC DNA]</scope>
    <source>
        <strain evidence="1">OM18370.1</strain>
    </source>
</reference>
<dbReference type="EMBL" id="ML143521">
    <property type="protein sequence ID" value="TBU22933.1"/>
    <property type="molecule type" value="Genomic_DNA"/>
</dbReference>
<proteinExistence type="predicted"/>
<accession>A0A4V2JYY8</accession>
<sequence>MNHEVFIGYLMRYMVKYEDDGNTPPPKELLPEERVILSELQTEDARWYMGVYLGERRMLSFDEIKEYSRRKVAKLDPPANGVLSGGSAATISNDISRCYSTLSLGTERLHEGTIRSQSLNTDVTSHVILARRPASLPVSPRQRLRSAPWPLLMRRRLL</sequence>
<protein>
    <submittedName>
        <fullName evidence="1">Uncharacterized protein</fullName>
    </submittedName>
</protein>
<dbReference type="OrthoDB" id="2730545at2759"/>
<gene>
    <name evidence="1" type="ORF">BD311DRAFT_821357</name>
</gene>